<keyword evidence="1" id="KW-0812">Transmembrane</keyword>
<evidence type="ECO:0000313" key="2">
    <source>
        <dbReference type="EMBL" id="EIW51117.1"/>
    </source>
</evidence>
<keyword evidence="1" id="KW-0472">Membrane</keyword>
<dbReference type="RefSeq" id="XP_008045998.1">
    <property type="nucleotide sequence ID" value="XM_008047807.1"/>
</dbReference>
<dbReference type="OrthoDB" id="10593459at2759"/>
<feature type="transmembrane region" description="Helical" evidence="1">
    <location>
        <begin position="92"/>
        <end position="110"/>
    </location>
</feature>
<dbReference type="Proteomes" id="UP000054317">
    <property type="component" value="Unassembled WGS sequence"/>
</dbReference>
<keyword evidence="1" id="KW-1133">Transmembrane helix</keyword>
<dbReference type="AlphaFoldDB" id="R7S6H9"/>
<dbReference type="GeneID" id="19418349"/>
<protein>
    <submittedName>
        <fullName evidence="2">Uncharacterized protein</fullName>
    </submittedName>
</protein>
<sequence>MSSVSMSALYASAILWYIDQQCLNVGDEAWVVLAGRRSPDLQGETTAYPAIRMGDLRGLAELDVNAANDVFHRFLGRSGEYYREGASPTPRGYLLTIFAAIAGLFALGVYCY</sequence>
<organism evidence="2 3">
    <name type="scientific">Trametes versicolor (strain FP-101664)</name>
    <name type="common">White-rot fungus</name>
    <name type="synonym">Coriolus versicolor</name>
    <dbReference type="NCBI Taxonomy" id="717944"/>
    <lineage>
        <taxon>Eukaryota</taxon>
        <taxon>Fungi</taxon>
        <taxon>Dikarya</taxon>
        <taxon>Basidiomycota</taxon>
        <taxon>Agaricomycotina</taxon>
        <taxon>Agaricomycetes</taxon>
        <taxon>Polyporales</taxon>
        <taxon>Polyporaceae</taxon>
        <taxon>Trametes</taxon>
    </lineage>
</organism>
<name>R7S6H9_TRAVS</name>
<proteinExistence type="predicted"/>
<evidence type="ECO:0000256" key="1">
    <source>
        <dbReference type="SAM" id="Phobius"/>
    </source>
</evidence>
<dbReference type="EMBL" id="JH712048">
    <property type="protein sequence ID" value="EIW51117.1"/>
    <property type="molecule type" value="Genomic_DNA"/>
</dbReference>
<dbReference type="KEGG" id="tvs:TRAVEDRAFT_61653"/>
<accession>R7S6H9</accession>
<evidence type="ECO:0000313" key="3">
    <source>
        <dbReference type="Proteomes" id="UP000054317"/>
    </source>
</evidence>
<gene>
    <name evidence="2" type="ORF">TRAVEDRAFT_61653</name>
</gene>
<reference evidence="3" key="1">
    <citation type="journal article" date="2012" name="Science">
        <title>The Paleozoic origin of enzymatic lignin decomposition reconstructed from 31 fungal genomes.</title>
        <authorList>
            <person name="Floudas D."/>
            <person name="Binder M."/>
            <person name="Riley R."/>
            <person name="Barry K."/>
            <person name="Blanchette R.A."/>
            <person name="Henrissat B."/>
            <person name="Martinez A.T."/>
            <person name="Otillar R."/>
            <person name="Spatafora J.W."/>
            <person name="Yadav J.S."/>
            <person name="Aerts A."/>
            <person name="Benoit I."/>
            <person name="Boyd A."/>
            <person name="Carlson A."/>
            <person name="Copeland A."/>
            <person name="Coutinho P.M."/>
            <person name="de Vries R.P."/>
            <person name="Ferreira P."/>
            <person name="Findley K."/>
            <person name="Foster B."/>
            <person name="Gaskell J."/>
            <person name="Glotzer D."/>
            <person name="Gorecki P."/>
            <person name="Heitman J."/>
            <person name="Hesse C."/>
            <person name="Hori C."/>
            <person name="Igarashi K."/>
            <person name="Jurgens J.A."/>
            <person name="Kallen N."/>
            <person name="Kersten P."/>
            <person name="Kohler A."/>
            <person name="Kuees U."/>
            <person name="Kumar T.K.A."/>
            <person name="Kuo A."/>
            <person name="LaButti K."/>
            <person name="Larrondo L.F."/>
            <person name="Lindquist E."/>
            <person name="Ling A."/>
            <person name="Lombard V."/>
            <person name="Lucas S."/>
            <person name="Lundell T."/>
            <person name="Martin R."/>
            <person name="McLaughlin D.J."/>
            <person name="Morgenstern I."/>
            <person name="Morin E."/>
            <person name="Murat C."/>
            <person name="Nagy L.G."/>
            <person name="Nolan M."/>
            <person name="Ohm R.A."/>
            <person name="Patyshakuliyeva A."/>
            <person name="Rokas A."/>
            <person name="Ruiz-Duenas F.J."/>
            <person name="Sabat G."/>
            <person name="Salamov A."/>
            <person name="Samejima M."/>
            <person name="Schmutz J."/>
            <person name="Slot J.C."/>
            <person name="St John F."/>
            <person name="Stenlid J."/>
            <person name="Sun H."/>
            <person name="Sun S."/>
            <person name="Syed K."/>
            <person name="Tsang A."/>
            <person name="Wiebenga A."/>
            <person name="Young D."/>
            <person name="Pisabarro A."/>
            <person name="Eastwood D.C."/>
            <person name="Martin F."/>
            <person name="Cullen D."/>
            <person name="Grigoriev I.V."/>
            <person name="Hibbett D.S."/>
        </authorList>
    </citation>
    <scope>NUCLEOTIDE SEQUENCE [LARGE SCALE GENOMIC DNA]</scope>
    <source>
        <strain evidence="3">FP-101664</strain>
    </source>
</reference>
<keyword evidence="3" id="KW-1185">Reference proteome</keyword>